<proteinExistence type="inferred from homology"/>
<keyword evidence="5" id="KW-1185">Reference proteome</keyword>
<keyword evidence="2 4" id="KW-0418">Kinase</keyword>
<evidence type="ECO:0000256" key="2">
    <source>
        <dbReference type="HAMAP-Rule" id="MF_01270"/>
    </source>
</evidence>
<dbReference type="UniPathway" id="UPA00343"/>
<dbReference type="GO" id="GO:0016773">
    <property type="term" value="F:phosphotransferase activity, alcohol group as acceptor"/>
    <property type="evidence" value="ECO:0007669"/>
    <property type="project" value="UniProtKB-UniRule"/>
</dbReference>
<dbReference type="NCBIfam" id="NF007141">
    <property type="entry name" value="PRK09585.1-5"/>
    <property type="match status" value="1"/>
</dbReference>
<dbReference type="GO" id="GO:0006040">
    <property type="term" value="P:amino sugar metabolic process"/>
    <property type="evidence" value="ECO:0007669"/>
    <property type="project" value="InterPro"/>
</dbReference>
<reference evidence="4 5" key="1">
    <citation type="submission" date="2019-10" db="EMBL/GenBank/DDBJ databases">
        <title>Cognatihalovulum marinum gen. nov. sp. nov., a new member of the family Rhodobacteraceae isolated from deep seawater of the Northwest Indian Ocean.</title>
        <authorList>
            <person name="Ruan C."/>
            <person name="Wang J."/>
            <person name="Zheng X."/>
            <person name="Song L."/>
            <person name="Zhu Y."/>
            <person name="Huang Y."/>
            <person name="Lu Z."/>
            <person name="Du W."/>
            <person name="Huang L."/>
            <person name="Dai X."/>
        </authorList>
    </citation>
    <scope>NUCLEOTIDE SEQUENCE [LARGE SCALE GENOMIC DNA]</scope>
    <source>
        <strain evidence="4 5">2CG4</strain>
    </source>
</reference>
<comment type="similarity">
    <text evidence="2">Belongs to the anhydro-N-acetylmuramic acid kinase family.</text>
</comment>
<feature type="binding site" evidence="2">
    <location>
        <begin position="20"/>
        <end position="27"/>
    </location>
    <ligand>
        <name>ATP</name>
        <dbReference type="ChEBI" id="CHEBI:30616"/>
    </ligand>
</feature>
<comment type="function">
    <text evidence="2">Catalyzes the specific phosphorylation of 1,6-anhydro-N-acetylmuramic acid (anhMurNAc) with the simultaneous cleavage of the 1,6-anhydro ring, generating MurNAc-6-P. Is required for the utilization of anhMurNAc either imported from the medium or derived from its own cell wall murein, and thus plays a role in cell wall recycling.</text>
</comment>
<dbReference type="UniPathway" id="UPA00544"/>
<dbReference type="Pfam" id="PF03702">
    <property type="entry name" value="AnmK"/>
    <property type="match status" value="1"/>
</dbReference>
<dbReference type="Gene3D" id="3.30.420.40">
    <property type="match status" value="2"/>
</dbReference>
<dbReference type="RefSeq" id="WP_154446456.1">
    <property type="nucleotide sequence ID" value="NZ_WIND01000006.1"/>
</dbReference>
<dbReference type="InterPro" id="IPR005338">
    <property type="entry name" value="Anhydro_N_Ac-Mur_kinase"/>
</dbReference>
<sequence length="370" mass="38123">MAEGDAPEDRPVWALGLMSGTSMDGVDAAALLTDGVGVLGFGPKRFLAFPDALRAELAAAQGLWQDDRARLPGIEAQLAGLYAEAVRFFPTTEIVGMHGQTLAHEPACFRTHQAGDGAALARDGGKPVVWDFRAADVLSGGEGAPLAPFFHHALARMLGLDAITAFLNIGGVANVTWIDPAAARPERPGALVAFDTGPGNAPIDDLVAARGQGSFDRDGALAAGGQVDEAVVAEVLADPYLARPAPKSLDRNHFAWLQDRVAGLATADAAATLAAVTAATIAASVRHMPEPPARWLVCGGGRHNAALMGMIAARTNAEVAPVEAEALDGDFLEAQAFAYLAVRVARGLPTSAPSTTGARLPVSGGRISRP</sequence>
<comment type="pathway">
    <text evidence="2">Cell wall biogenesis; peptidoglycan recycling.</text>
</comment>
<dbReference type="GO" id="GO:0005524">
    <property type="term" value="F:ATP binding"/>
    <property type="evidence" value="ECO:0007669"/>
    <property type="project" value="UniProtKB-UniRule"/>
</dbReference>
<evidence type="ECO:0000313" key="4">
    <source>
        <dbReference type="EMBL" id="MSU89970.1"/>
    </source>
</evidence>
<dbReference type="HAMAP" id="MF_01270">
    <property type="entry name" value="AnhMurNAc_kinase"/>
    <property type="match status" value="1"/>
</dbReference>
<dbReference type="AlphaFoldDB" id="A0A6L5Z1M2"/>
<name>A0A6L5Z1M2_9RHOB</name>
<evidence type="ECO:0000256" key="1">
    <source>
        <dbReference type="ARBA" id="ARBA00023277"/>
    </source>
</evidence>
<keyword evidence="2 4" id="KW-0808">Transferase</keyword>
<gene>
    <name evidence="2" type="primary">anmK</name>
    <name evidence="4" type="ORF">GE300_10150</name>
</gene>
<evidence type="ECO:0000256" key="3">
    <source>
        <dbReference type="SAM" id="MobiDB-lite"/>
    </source>
</evidence>
<accession>A0A6L5Z1M2</accession>
<dbReference type="PANTHER" id="PTHR30605">
    <property type="entry name" value="ANHYDRO-N-ACETYLMURAMIC ACID KINASE"/>
    <property type="match status" value="1"/>
</dbReference>
<dbReference type="SUPFAM" id="SSF53067">
    <property type="entry name" value="Actin-like ATPase domain"/>
    <property type="match status" value="1"/>
</dbReference>
<dbReference type="EC" id="2.7.1.170" evidence="2"/>
<dbReference type="PANTHER" id="PTHR30605:SF0">
    <property type="entry name" value="ANHYDRO-N-ACETYLMURAMIC ACID KINASE"/>
    <property type="match status" value="1"/>
</dbReference>
<comment type="pathway">
    <text evidence="2">Amino-sugar metabolism; 1,6-anhydro-N-acetylmuramate degradation.</text>
</comment>
<comment type="caution">
    <text evidence="4">The sequence shown here is derived from an EMBL/GenBank/DDBJ whole genome shotgun (WGS) entry which is preliminary data.</text>
</comment>
<dbReference type="GO" id="GO:0016301">
    <property type="term" value="F:kinase activity"/>
    <property type="evidence" value="ECO:0007669"/>
    <property type="project" value="UniProtKB-KW"/>
</dbReference>
<dbReference type="GO" id="GO:0009254">
    <property type="term" value="P:peptidoglycan turnover"/>
    <property type="evidence" value="ECO:0007669"/>
    <property type="project" value="UniProtKB-UniRule"/>
</dbReference>
<protein>
    <recommendedName>
        <fullName evidence="2">Anhydro-N-acetylmuramic acid kinase</fullName>
        <ecNumber evidence="2">2.7.1.170</ecNumber>
    </recommendedName>
    <alternativeName>
        <fullName evidence="2">AnhMurNAc kinase</fullName>
    </alternativeName>
</protein>
<organism evidence="4 5">
    <name type="scientific">Halovulum marinum</name>
    <dbReference type="NCBI Taxonomy" id="2662447"/>
    <lineage>
        <taxon>Bacteria</taxon>
        <taxon>Pseudomonadati</taxon>
        <taxon>Pseudomonadota</taxon>
        <taxon>Alphaproteobacteria</taxon>
        <taxon>Rhodobacterales</taxon>
        <taxon>Paracoccaceae</taxon>
        <taxon>Halovulum</taxon>
    </lineage>
</organism>
<dbReference type="Proteomes" id="UP000474957">
    <property type="component" value="Unassembled WGS sequence"/>
</dbReference>
<dbReference type="GO" id="GO:0097175">
    <property type="term" value="P:1,6-anhydro-N-acetyl-beta-muramic acid catabolic process"/>
    <property type="evidence" value="ECO:0007669"/>
    <property type="project" value="UniProtKB-UniRule"/>
</dbReference>
<keyword evidence="1 2" id="KW-0119">Carbohydrate metabolism</keyword>
<comment type="catalytic activity">
    <reaction evidence="2">
        <text>1,6-anhydro-N-acetyl-beta-muramate + ATP + H2O = N-acetyl-D-muramate 6-phosphate + ADP + H(+)</text>
        <dbReference type="Rhea" id="RHEA:24952"/>
        <dbReference type="ChEBI" id="CHEBI:15377"/>
        <dbReference type="ChEBI" id="CHEBI:15378"/>
        <dbReference type="ChEBI" id="CHEBI:30616"/>
        <dbReference type="ChEBI" id="CHEBI:58690"/>
        <dbReference type="ChEBI" id="CHEBI:58722"/>
        <dbReference type="ChEBI" id="CHEBI:456216"/>
        <dbReference type="EC" id="2.7.1.170"/>
    </reaction>
</comment>
<evidence type="ECO:0000313" key="5">
    <source>
        <dbReference type="Proteomes" id="UP000474957"/>
    </source>
</evidence>
<feature type="region of interest" description="Disordered" evidence="3">
    <location>
        <begin position="351"/>
        <end position="370"/>
    </location>
</feature>
<keyword evidence="2" id="KW-0067">ATP-binding</keyword>
<dbReference type="EMBL" id="WIND01000006">
    <property type="protein sequence ID" value="MSU89970.1"/>
    <property type="molecule type" value="Genomic_DNA"/>
</dbReference>
<dbReference type="InterPro" id="IPR043129">
    <property type="entry name" value="ATPase_NBD"/>
</dbReference>
<keyword evidence="2" id="KW-0547">Nucleotide-binding</keyword>